<dbReference type="OMA" id="MWHSLSC"/>
<keyword evidence="5" id="KW-1185">Reference proteome</keyword>
<dbReference type="Proteomes" id="UP000265020">
    <property type="component" value="Unassembled WGS sequence"/>
</dbReference>
<dbReference type="AlphaFoldDB" id="A0A3Q2DMA2"/>
<sequence length="596" mass="67398">MEDSYKLCFFCLCILTQDWVQSSLIMEGQTSRKCLLQKNIFIFLFLTLLVLWVIVYSTNLTDHITCTLAEEKVPATKTLKHPTEPQNHTAVCSFHSVLPADALESEFLKDYIAWPETPSLPSYFSLNDTSNAAHSTFTILPRNGGGSWQVGDQMEVLIEMNDFNGHHKKSGGDVLFARLHNPTVHAGVVGKVLDHHNGSYTAVFSLLWEGSAQVEVILIHSSEAVNAIERVNLEYPGRIFFRSVFRSGSVTETTTCNVCLMAPPEQLCNYTDLNTGEPWFCYKPKKLRCEHRVTHSFGGFDNKPIKMEKRLFQIGVNMKASIRSAGSSKINILPKLKVSNETVPANVSGKSLWTRPAGYYYKDAWQALDGTKVHQFNNAEAITQCLKGKEVHMYGDSTIRQWFEYLIAKVPDLKKFDQKKPPKTGPFLALDYTNNILVTCRSHGPPLRSPLMLVSQLHLVANELDSVDGGNNTVVIIGVWAHFSTFPVEVYIRRLLSIRRAVVRLLSRAPGTLVIIRTANPKRITLEESVTTDDYYFLQRDKILRTIFKKVNVRLLDAWEMTQAHYLPHNVHPPPPIIKNMIDVVLSYVCFPQPQT</sequence>
<evidence type="ECO:0000256" key="2">
    <source>
        <dbReference type="SAM" id="Phobius"/>
    </source>
</evidence>
<organism evidence="4 5">
    <name type="scientific">Cyprinodon variegatus</name>
    <name type="common">Sheepshead minnow</name>
    <dbReference type="NCBI Taxonomy" id="28743"/>
    <lineage>
        <taxon>Eukaryota</taxon>
        <taxon>Metazoa</taxon>
        <taxon>Chordata</taxon>
        <taxon>Craniata</taxon>
        <taxon>Vertebrata</taxon>
        <taxon>Euteleostomi</taxon>
        <taxon>Actinopterygii</taxon>
        <taxon>Neopterygii</taxon>
        <taxon>Teleostei</taxon>
        <taxon>Neoteleostei</taxon>
        <taxon>Acanthomorphata</taxon>
        <taxon>Ovalentaria</taxon>
        <taxon>Atherinomorphae</taxon>
        <taxon>Cyprinodontiformes</taxon>
        <taxon>Cyprinodontidae</taxon>
        <taxon>Cyprinodon</taxon>
    </lineage>
</organism>
<keyword evidence="2" id="KW-1133">Transmembrane helix</keyword>
<reference evidence="4" key="1">
    <citation type="submission" date="2025-08" db="UniProtKB">
        <authorList>
            <consortium name="Ensembl"/>
        </authorList>
    </citation>
    <scope>IDENTIFICATION</scope>
</reference>
<evidence type="ECO:0000259" key="3">
    <source>
        <dbReference type="Pfam" id="PF24536"/>
    </source>
</evidence>
<dbReference type="Pfam" id="PF06312">
    <property type="entry name" value="Neurexophilin"/>
    <property type="match status" value="1"/>
</dbReference>
<dbReference type="Ensembl" id="ENSCVAT00000014355.1">
    <property type="protein sequence ID" value="ENSCVAP00000020437.1"/>
    <property type="gene ID" value="ENSCVAG00000001817.1"/>
</dbReference>
<evidence type="ECO:0000313" key="4">
    <source>
        <dbReference type="Ensembl" id="ENSCVAP00000020437.1"/>
    </source>
</evidence>
<proteinExistence type="inferred from homology"/>
<name>A0A3Q2DMA2_CYPVA</name>
<gene>
    <name evidence="4" type="primary">NXPE3</name>
</gene>
<accession>A0A3Q2DMA2</accession>
<feature type="transmembrane region" description="Helical" evidence="2">
    <location>
        <begin position="40"/>
        <end position="58"/>
    </location>
</feature>
<comment type="similarity">
    <text evidence="1">Belongs to the NXPE family.</text>
</comment>
<dbReference type="PANTHER" id="PTHR16165:SF9">
    <property type="entry name" value="NXPE FAMILY MEMBER 3"/>
    <property type="match status" value="1"/>
</dbReference>
<reference evidence="4" key="2">
    <citation type="submission" date="2025-09" db="UniProtKB">
        <authorList>
            <consortium name="Ensembl"/>
        </authorList>
    </citation>
    <scope>IDENTIFICATION</scope>
</reference>
<evidence type="ECO:0000313" key="5">
    <source>
        <dbReference type="Proteomes" id="UP000265020"/>
    </source>
</evidence>
<dbReference type="GO" id="GO:0007399">
    <property type="term" value="P:nervous system development"/>
    <property type="evidence" value="ECO:0007669"/>
    <property type="project" value="UniProtKB-ARBA"/>
</dbReference>
<dbReference type="GeneTree" id="ENSGT00950000182866"/>
<dbReference type="InterPro" id="IPR026845">
    <property type="entry name" value="NXPH/NXPE"/>
</dbReference>
<keyword evidence="2" id="KW-0812">Transmembrane</keyword>
<evidence type="ECO:0000256" key="1">
    <source>
        <dbReference type="ARBA" id="ARBA00005431"/>
    </source>
</evidence>
<keyword evidence="2" id="KW-0472">Membrane</keyword>
<dbReference type="SUPFAM" id="SSF81296">
    <property type="entry name" value="E set domains"/>
    <property type="match status" value="1"/>
</dbReference>
<dbReference type="Pfam" id="PF24536">
    <property type="entry name" value="NXPE4_C"/>
    <property type="match status" value="1"/>
</dbReference>
<dbReference type="InterPro" id="IPR014756">
    <property type="entry name" value="Ig_E-set"/>
</dbReference>
<dbReference type="InterPro" id="IPR057106">
    <property type="entry name" value="NXPE4_C"/>
</dbReference>
<protein>
    <submittedName>
        <fullName evidence="4">Neurexophilin and PC-esterase domain family member 3</fullName>
    </submittedName>
</protein>
<feature type="domain" description="NXPE C-terminal" evidence="3">
    <location>
        <begin position="365"/>
        <end position="590"/>
    </location>
</feature>
<dbReference type="PANTHER" id="PTHR16165">
    <property type="entry name" value="NXPE FAMILY MEMBER"/>
    <property type="match status" value="1"/>
</dbReference>